<protein>
    <submittedName>
        <fullName evidence="2">Uncharacterized protein</fullName>
    </submittedName>
</protein>
<accession>A0A6V7H0T0</accession>
<gene>
    <name evidence="2" type="ORF">MHI_LOCUS209730</name>
</gene>
<feature type="compositionally biased region" description="Basic and acidic residues" evidence="1">
    <location>
        <begin position="36"/>
        <end position="55"/>
    </location>
</feature>
<proteinExistence type="predicted"/>
<dbReference type="EMBL" id="CAJDYZ010004173">
    <property type="protein sequence ID" value="CAD1470999.1"/>
    <property type="molecule type" value="Genomic_DNA"/>
</dbReference>
<name>A0A6V7H0T0_9HYME</name>
<reference evidence="2" key="1">
    <citation type="submission" date="2020-07" db="EMBL/GenBank/DDBJ databases">
        <authorList>
            <person name="Nazaruddin N."/>
        </authorList>
    </citation>
    <scope>NUCLEOTIDE SEQUENCE</scope>
</reference>
<feature type="non-terminal residue" evidence="2">
    <location>
        <position position="1"/>
    </location>
</feature>
<dbReference type="AlphaFoldDB" id="A0A6V7H0T0"/>
<feature type="region of interest" description="Disordered" evidence="1">
    <location>
        <begin position="1"/>
        <end position="55"/>
    </location>
</feature>
<keyword evidence="3" id="KW-1185">Reference proteome</keyword>
<evidence type="ECO:0000256" key="1">
    <source>
        <dbReference type="SAM" id="MobiDB-lite"/>
    </source>
</evidence>
<evidence type="ECO:0000313" key="3">
    <source>
        <dbReference type="Proteomes" id="UP000752696"/>
    </source>
</evidence>
<evidence type="ECO:0000313" key="2">
    <source>
        <dbReference type="EMBL" id="CAD1470999.1"/>
    </source>
</evidence>
<dbReference type="Proteomes" id="UP000752696">
    <property type="component" value="Unassembled WGS sequence"/>
</dbReference>
<feature type="compositionally biased region" description="Basic and acidic residues" evidence="1">
    <location>
        <begin position="1"/>
        <end position="29"/>
    </location>
</feature>
<comment type="caution">
    <text evidence="2">The sequence shown here is derived from an EMBL/GenBank/DDBJ whole genome shotgun (WGS) entry which is preliminary data.</text>
</comment>
<sequence>MRRDETRRDKTSRVEVRRKDVRLVRRDGGETVESGSGERVEVEGNDANEHEGEVPRTSRVLAIVEQLQQNERRSRTETRRCNAHSETFFSPLEVVRGRSTGSALIAFPASTRNPSCFRCG</sequence>
<organism evidence="2 3">
    <name type="scientific">Heterotrigona itama</name>
    <dbReference type="NCBI Taxonomy" id="395501"/>
    <lineage>
        <taxon>Eukaryota</taxon>
        <taxon>Metazoa</taxon>
        <taxon>Ecdysozoa</taxon>
        <taxon>Arthropoda</taxon>
        <taxon>Hexapoda</taxon>
        <taxon>Insecta</taxon>
        <taxon>Pterygota</taxon>
        <taxon>Neoptera</taxon>
        <taxon>Endopterygota</taxon>
        <taxon>Hymenoptera</taxon>
        <taxon>Apocrita</taxon>
        <taxon>Aculeata</taxon>
        <taxon>Apoidea</taxon>
        <taxon>Anthophila</taxon>
        <taxon>Apidae</taxon>
        <taxon>Heterotrigona</taxon>
    </lineage>
</organism>